<evidence type="ECO:0000313" key="2">
    <source>
        <dbReference type="EMBL" id="KAF7274589.1"/>
    </source>
</evidence>
<dbReference type="Proteomes" id="UP000625711">
    <property type="component" value="Unassembled WGS sequence"/>
</dbReference>
<evidence type="ECO:0000313" key="3">
    <source>
        <dbReference type="Proteomes" id="UP000625711"/>
    </source>
</evidence>
<feature type="compositionally biased region" description="Polar residues" evidence="1">
    <location>
        <begin position="177"/>
        <end position="190"/>
    </location>
</feature>
<reference evidence="2" key="1">
    <citation type="submission" date="2020-08" db="EMBL/GenBank/DDBJ databases">
        <title>Genome sequencing and assembly of the red palm weevil Rhynchophorus ferrugineus.</title>
        <authorList>
            <person name="Dias G.B."/>
            <person name="Bergman C.M."/>
            <person name="Manee M."/>
        </authorList>
    </citation>
    <scope>NUCLEOTIDE SEQUENCE</scope>
    <source>
        <strain evidence="2">AA-2017</strain>
        <tissue evidence="2">Whole larva</tissue>
    </source>
</reference>
<feature type="region of interest" description="Disordered" evidence="1">
    <location>
        <begin position="100"/>
        <end position="138"/>
    </location>
</feature>
<dbReference type="EMBL" id="JAACXV010012492">
    <property type="protein sequence ID" value="KAF7274589.1"/>
    <property type="molecule type" value="Genomic_DNA"/>
</dbReference>
<dbReference type="AlphaFoldDB" id="A0A834MDW1"/>
<name>A0A834MDW1_RHYFE</name>
<gene>
    <name evidence="2" type="ORF">GWI33_012732</name>
</gene>
<accession>A0A834MDW1</accession>
<proteinExistence type="predicted"/>
<protein>
    <submittedName>
        <fullName evidence="2">Uncharacterized protein</fullName>
    </submittedName>
</protein>
<feature type="region of interest" description="Disordered" evidence="1">
    <location>
        <begin position="154"/>
        <end position="205"/>
    </location>
</feature>
<organism evidence="2 3">
    <name type="scientific">Rhynchophorus ferrugineus</name>
    <name type="common">Red palm weevil</name>
    <name type="synonym">Curculio ferrugineus</name>
    <dbReference type="NCBI Taxonomy" id="354439"/>
    <lineage>
        <taxon>Eukaryota</taxon>
        <taxon>Metazoa</taxon>
        <taxon>Ecdysozoa</taxon>
        <taxon>Arthropoda</taxon>
        <taxon>Hexapoda</taxon>
        <taxon>Insecta</taxon>
        <taxon>Pterygota</taxon>
        <taxon>Neoptera</taxon>
        <taxon>Endopterygota</taxon>
        <taxon>Coleoptera</taxon>
        <taxon>Polyphaga</taxon>
        <taxon>Cucujiformia</taxon>
        <taxon>Curculionidae</taxon>
        <taxon>Dryophthorinae</taxon>
        <taxon>Rhynchophorus</taxon>
    </lineage>
</organism>
<comment type="caution">
    <text evidence="2">The sequence shown here is derived from an EMBL/GenBank/DDBJ whole genome shotgun (WGS) entry which is preliminary data.</text>
</comment>
<feature type="compositionally biased region" description="Polar residues" evidence="1">
    <location>
        <begin position="100"/>
        <end position="132"/>
    </location>
</feature>
<keyword evidence="3" id="KW-1185">Reference proteome</keyword>
<evidence type="ECO:0000256" key="1">
    <source>
        <dbReference type="SAM" id="MobiDB-lite"/>
    </source>
</evidence>
<sequence>MLTYISLYSVHVKIVVPVPVHNHKHIVTVYKKPKEQKKLIVHKHVHSHSHGHKHGHLHGHNHNHPQAYKPKFNQHHGFQHYDYGHKSYDWSKYSGGEYQSNNGFRPSQPLSSNSYGSPVNYDQFQTNPQPGYNSDDDYNNFVKSVKIKNYYSARDSVNDSPDEGYYSDDHASDSYDITESNQFQYSSPEDGNNAAGHDNGSNIEYHDYDHHNDDFDEYEYADSTNVYRKRKPPYRNRYKAKNVKQYWTVAKT</sequence>